<dbReference type="EMBL" id="JBBWRZ010000002">
    <property type="protein sequence ID" value="KAK8244151.1"/>
    <property type="molecule type" value="Genomic_DNA"/>
</dbReference>
<evidence type="ECO:0000256" key="8">
    <source>
        <dbReference type="ARBA" id="ARBA00029670"/>
    </source>
</evidence>
<dbReference type="InterPro" id="IPR014012">
    <property type="entry name" value="HSA_dom"/>
</dbReference>
<dbReference type="Pfam" id="PF07529">
    <property type="entry name" value="HSA"/>
    <property type="match status" value="1"/>
</dbReference>
<comment type="function">
    <text evidence="7">Component of the NuA4 histone acetyltransferase complex which is involved in transcriptional activation of selected genes principally by acetylation of nucleosomal histone H4 and H2A. The NuA4 complex is also involved in DNA repair.</text>
</comment>
<feature type="region of interest" description="Disordered" evidence="9">
    <location>
        <begin position="1021"/>
        <end position="1052"/>
    </location>
</feature>
<dbReference type="Proteomes" id="UP001492380">
    <property type="component" value="Unassembled WGS sequence"/>
</dbReference>
<keyword evidence="4" id="KW-0156">Chromatin regulator</keyword>
<gene>
    <name evidence="12" type="ORF">HDK90DRAFT_476764</name>
</gene>
<organism evidence="12 13">
    <name type="scientific">Phyllosticta capitalensis</name>
    <dbReference type="NCBI Taxonomy" id="121624"/>
    <lineage>
        <taxon>Eukaryota</taxon>
        <taxon>Fungi</taxon>
        <taxon>Dikarya</taxon>
        <taxon>Ascomycota</taxon>
        <taxon>Pezizomycotina</taxon>
        <taxon>Dothideomycetes</taxon>
        <taxon>Dothideomycetes incertae sedis</taxon>
        <taxon>Botryosphaeriales</taxon>
        <taxon>Phyllostictaceae</taxon>
        <taxon>Phyllosticta</taxon>
    </lineage>
</organism>
<dbReference type="PROSITE" id="PS51204">
    <property type="entry name" value="HSA"/>
    <property type="match status" value="1"/>
</dbReference>
<dbReference type="PANTHER" id="PTHR46459:SF1">
    <property type="entry name" value="E1A-BINDING PROTEIN P400"/>
    <property type="match status" value="1"/>
</dbReference>
<dbReference type="Gene3D" id="1.10.10.60">
    <property type="entry name" value="Homeodomain-like"/>
    <property type="match status" value="1"/>
</dbReference>
<feature type="compositionally biased region" description="Polar residues" evidence="9">
    <location>
        <begin position="1237"/>
        <end position="1272"/>
    </location>
</feature>
<feature type="compositionally biased region" description="Polar residues" evidence="9">
    <location>
        <begin position="430"/>
        <end position="451"/>
    </location>
</feature>
<evidence type="ECO:0000313" key="13">
    <source>
        <dbReference type="Proteomes" id="UP001492380"/>
    </source>
</evidence>
<evidence type="ECO:0000256" key="6">
    <source>
        <dbReference type="ARBA" id="ARBA00023242"/>
    </source>
</evidence>
<dbReference type="PANTHER" id="PTHR46459">
    <property type="entry name" value="E1A-BINDING PROTEIN P400-RELATED"/>
    <property type="match status" value="1"/>
</dbReference>
<feature type="region of interest" description="Disordered" evidence="9">
    <location>
        <begin position="1237"/>
        <end position="1274"/>
    </location>
</feature>
<feature type="compositionally biased region" description="Polar residues" evidence="9">
    <location>
        <begin position="282"/>
        <end position="300"/>
    </location>
</feature>
<dbReference type="SMART" id="SM00717">
    <property type="entry name" value="SANT"/>
    <property type="match status" value="1"/>
</dbReference>
<evidence type="ECO:0000256" key="5">
    <source>
        <dbReference type="ARBA" id="ARBA00023204"/>
    </source>
</evidence>
<feature type="region of interest" description="Disordered" evidence="9">
    <location>
        <begin position="676"/>
        <end position="702"/>
    </location>
</feature>
<feature type="compositionally biased region" description="Polar residues" evidence="9">
    <location>
        <begin position="108"/>
        <end position="121"/>
    </location>
</feature>
<feature type="compositionally biased region" description="Basic and acidic residues" evidence="9">
    <location>
        <begin position="1023"/>
        <end position="1033"/>
    </location>
</feature>
<dbReference type="CDD" id="cd00167">
    <property type="entry name" value="SANT"/>
    <property type="match status" value="1"/>
</dbReference>
<dbReference type="InterPro" id="IPR009057">
    <property type="entry name" value="Homeodomain-like_sf"/>
</dbReference>
<evidence type="ECO:0000256" key="3">
    <source>
        <dbReference type="ARBA" id="ARBA00022763"/>
    </source>
</evidence>
<proteinExistence type="inferred from homology"/>
<feature type="compositionally biased region" description="Low complexity" evidence="9">
    <location>
        <begin position="122"/>
        <end position="137"/>
    </location>
</feature>
<feature type="compositionally biased region" description="Low complexity" evidence="9">
    <location>
        <begin position="1360"/>
        <end position="1387"/>
    </location>
</feature>
<feature type="region of interest" description="Disordered" evidence="9">
    <location>
        <begin position="1343"/>
        <end position="1440"/>
    </location>
</feature>
<feature type="compositionally biased region" description="Basic and acidic residues" evidence="9">
    <location>
        <begin position="400"/>
        <end position="410"/>
    </location>
</feature>
<evidence type="ECO:0000256" key="1">
    <source>
        <dbReference type="ARBA" id="ARBA00004123"/>
    </source>
</evidence>
<dbReference type="PROSITE" id="PS50090">
    <property type="entry name" value="MYB_LIKE"/>
    <property type="match status" value="1"/>
</dbReference>
<evidence type="ECO:0000256" key="9">
    <source>
        <dbReference type="SAM" id="MobiDB-lite"/>
    </source>
</evidence>
<feature type="compositionally biased region" description="Low complexity" evidence="9">
    <location>
        <begin position="1428"/>
        <end position="1440"/>
    </location>
</feature>
<evidence type="ECO:0000256" key="7">
    <source>
        <dbReference type="ARBA" id="ARBA00025178"/>
    </source>
</evidence>
<dbReference type="SUPFAM" id="SSF46689">
    <property type="entry name" value="Homeodomain-like"/>
    <property type="match status" value="1"/>
</dbReference>
<feature type="compositionally biased region" description="Basic and acidic residues" evidence="9">
    <location>
        <begin position="177"/>
        <end position="190"/>
    </location>
</feature>
<sequence>MSLESFRSSAEVAKRHELLNSRESRKRKLRELYTVTAYINANQAPSLQLAPTPDARESEFLDENEIAQGRYFREETLPLLLRPPVKPPQPPPLQDPIAGAPTPPQNKPPSTNDVPESSNDRVASATTPVAVASPAAPQDIQKPSTPAPSPPRKVSDPDSKPRAIDDHHAVVAPSDPAPEKLEKPSAHASRDSTTGVDARVADTQRIAPPLNHVSPNRIDSVAQDKPVRRPKTIHLPPKEVQEQKIRDRAQERAALRTGREEEHLAVAAENGNAEAASSPSSTLGPHSANTSRADQHSPATSPDEETAAHDAAFHSASSKTPSSERVDARVSPFPGAQADEVSTEPHATPDAQLRLEEEQAIRQVRDVPNGSKDSDQDGPDQASDKALGSRVPDGPIQDRTAPDPSREVGKEASAADTTENAVQDGPVKSGDSSGPLEQQGTTITPNLATDQNMEDVKTEPSQVLEARDPARESNQKTGETRPSDLGHQKAREGNLSSVVPRARTSEHRSKKKSKATTVVFAKHDNTLVTRDGLATNRAWAELQGASQDPDKDYLIGMFDFQAHSQPFNSCRELLERATKTYTTSNKYASIREQQDYKILKRIYTLQHANRWSLRQMEKSPEPPRPASFHDSLLSQMKWMRTDFREERKWKTAAARNVAEWCAEWVAASPQKRASLQVKAKRPMKRVAPDQMEEDIPSPPELVASGLTETETESFLDDDDEYPLNPHDPLSPAALFSMGHADVVARIDHTPAAEKLFSELPSFESKLTGLPSPSVVGNETKSDPDIIPVSKVVASKFVPQSTEPPRKRSRYEFEEDEEAPNTHRRTTSERSNASTPSLRFSKIGLPPEQSDVALFLPENRHVRDRLHAGHAFRPPSEFAMPSTAFFESRSPSLWLWDEDQRLRSLVKEYQFNWSLVAASLSQSSTFIAGAERRSPWECFERWMQLEGLPGEMGKTPYFRTYHARLEAAARTVTAQYQAQQQQAQQSGHVMNPPRRRTAQPIRVERRKNTRYLALIDAMRKQARKRETAAHKQQEAAKAAAMRKAHEAAPVKTSVYTPQEFSKLKYDREQKLQERQEEVRRQMLMAQRQAIARPGQMPGQPGGPAQQRNGTPGNAHGQSNIGQGAQNGQLHPSMGMQGRPHPAQMQGIANGAPAMQMGLQGMPQAQMQMNMQGQRLQPQQTQDMRMAMQRQNFNNMTQQQRIALQQQQMSQGNNMSGMSMNGNMQSPSTLAASVGTPKMNGTNTNTPRMNGIQGSSESPRMSASNQGPLPQALSSGHIPQITNLTYEIQNANPGMSFAEASRVASERITQKMAAARQNALNAAAGATGAGAAANASAHLTPSPFQQHAGLATAGGSVSPNAQQQAYQQQMRQHMLQRQQQQSQPPQQTQGQGGQGSPGIGSVRPESRSATPQNPHGQMGHQGSPRAPMMQAQGSQQSQVGSR</sequence>
<feature type="compositionally biased region" description="Basic and acidic residues" evidence="9">
    <location>
        <begin position="153"/>
        <end position="169"/>
    </location>
</feature>
<evidence type="ECO:0000313" key="12">
    <source>
        <dbReference type="EMBL" id="KAK8244151.1"/>
    </source>
</evidence>
<feature type="region of interest" description="Disordered" evidence="9">
    <location>
        <begin position="1"/>
        <end position="26"/>
    </location>
</feature>
<feature type="compositionally biased region" description="Basic and acidic residues" evidence="9">
    <location>
        <begin position="12"/>
        <end position="23"/>
    </location>
</feature>
<comment type="similarity">
    <text evidence="2">Belongs to the EAF1 family.</text>
</comment>
<feature type="compositionally biased region" description="Polar residues" evidence="9">
    <location>
        <begin position="1106"/>
        <end position="1128"/>
    </location>
</feature>
<keyword evidence="3" id="KW-0227">DNA damage</keyword>
<evidence type="ECO:0000259" key="11">
    <source>
        <dbReference type="PROSITE" id="PS51204"/>
    </source>
</evidence>
<feature type="compositionally biased region" description="Basic and acidic residues" evidence="9">
    <location>
        <begin position="353"/>
        <end position="365"/>
    </location>
</feature>
<feature type="region of interest" description="Disordered" evidence="9">
    <location>
        <begin position="80"/>
        <end position="515"/>
    </location>
</feature>
<evidence type="ECO:0000259" key="10">
    <source>
        <dbReference type="PROSITE" id="PS50090"/>
    </source>
</evidence>
<reference evidence="12 13" key="1">
    <citation type="submission" date="2024-04" db="EMBL/GenBank/DDBJ databases">
        <title>Phyllosticta paracitricarpa is synonymous to the EU quarantine fungus P. citricarpa based on phylogenomic analyses.</title>
        <authorList>
            <consortium name="Lawrence Berkeley National Laboratory"/>
            <person name="Van Ingen-Buijs V.A."/>
            <person name="Van Westerhoven A.C."/>
            <person name="Haridas S."/>
            <person name="Skiadas P."/>
            <person name="Martin F."/>
            <person name="Groenewald J.Z."/>
            <person name="Crous P.W."/>
            <person name="Seidl M.F."/>
        </authorList>
    </citation>
    <scope>NUCLEOTIDE SEQUENCE [LARGE SCALE GENOMIC DNA]</scope>
    <source>
        <strain evidence="12 13">CBS 123374</strain>
    </source>
</reference>
<protein>
    <recommendedName>
        <fullName evidence="8">Vacuolar import and degradation protein 21</fullName>
    </recommendedName>
</protein>
<keyword evidence="5" id="KW-0234">DNA repair</keyword>
<evidence type="ECO:0000256" key="4">
    <source>
        <dbReference type="ARBA" id="ARBA00022853"/>
    </source>
</evidence>
<comment type="subcellular location">
    <subcellularLocation>
        <location evidence="1">Nucleus</location>
    </subcellularLocation>
</comment>
<feature type="compositionally biased region" description="Low complexity" evidence="9">
    <location>
        <begin position="1092"/>
        <end position="1105"/>
    </location>
</feature>
<feature type="compositionally biased region" description="Pro residues" evidence="9">
    <location>
        <begin position="84"/>
        <end position="94"/>
    </location>
</feature>
<feature type="domain" description="Myb-like" evidence="10">
    <location>
        <begin position="893"/>
        <end position="945"/>
    </location>
</feature>
<feature type="region of interest" description="Disordered" evidence="9">
    <location>
        <begin position="796"/>
        <end position="841"/>
    </location>
</feature>
<keyword evidence="6" id="KW-0539">Nucleus</keyword>
<feature type="domain" description="HSA" evidence="11">
    <location>
        <begin position="616"/>
        <end position="688"/>
    </location>
</feature>
<dbReference type="InterPro" id="IPR001005">
    <property type="entry name" value="SANT/Myb"/>
</dbReference>
<name>A0ABR1YZM9_9PEZI</name>
<evidence type="ECO:0000256" key="2">
    <source>
        <dbReference type="ARBA" id="ARBA00008913"/>
    </source>
</evidence>
<feature type="compositionally biased region" description="Low complexity" evidence="9">
    <location>
        <begin position="265"/>
        <end position="281"/>
    </location>
</feature>
<comment type="caution">
    <text evidence="12">The sequence shown here is derived from an EMBL/GenBank/DDBJ whole genome shotgun (WGS) entry which is preliminary data.</text>
</comment>
<dbReference type="SMART" id="SM00573">
    <property type="entry name" value="HSA"/>
    <property type="match status" value="1"/>
</dbReference>
<feature type="compositionally biased region" description="Polar residues" evidence="9">
    <location>
        <begin position="828"/>
        <end position="837"/>
    </location>
</feature>
<feature type="region of interest" description="Disordered" evidence="9">
    <location>
        <begin position="1091"/>
        <end position="1145"/>
    </location>
</feature>
<keyword evidence="13" id="KW-1185">Reference proteome</keyword>
<accession>A0ABR1YZM9</accession>
<feature type="compositionally biased region" description="Basic and acidic residues" evidence="9">
    <location>
        <begin position="465"/>
        <end position="492"/>
    </location>
</feature>
<dbReference type="Pfam" id="PF13921">
    <property type="entry name" value="Myb_DNA-bind_6"/>
    <property type="match status" value="1"/>
</dbReference>
<feature type="compositionally biased region" description="Basic and acidic residues" evidence="9">
    <location>
        <begin position="236"/>
        <end position="264"/>
    </location>
</feature>